<evidence type="ECO:0000313" key="2">
    <source>
        <dbReference type="EMBL" id="MDQ0642010.1"/>
    </source>
</evidence>
<dbReference type="EMBL" id="JAUSXK010000001">
    <property type="protein sequence ID" value="MDQ0642010.1"/>
    <property type="molecule type" value="Genomic_DNA"/>
</dbReference>
<dbReference type="Gene3D" id="2.30.110.10">
    <property type="entry name" value="Electron Transport, Fmn-binding Protein, Chain A"/>
    <property type="match status" value="1"/>
</dbReference>
<accession>A0ABU0P3U5</accession>
<dbReference type="Proteomes" id="UP001239085">
    <property type="component" value="Unassembled WGS sequence"/>
</dbReference>
<dbReference type="Pfam" id="PF01243">
    <property type="entry name" value="PNPOx_N"/>
    <property type="match status" value="1"/>
</dbReference>
<dbReference type="SUPFAM" id="SSF50475">
    <property type="entry name" value="FMN-binding split barrel"/>
    <property type="match status" value="1"/>
</dbReference>
<gene>
    <name evidence="2" type="ORF">QFZ46_000170</name>
</gene>
<sequence length="208" mass="22325">MDVSDLPAVDLSYLRSTLGEPGAPTRQKITDFLDENCLAFLAHSPFCCLSTSDASGNCDCSPRGDYPGFVRALDERTVVIPDRLGNKIADSMTNILENGHVGLLCFVPGMTETLRINGTATITNDSSLLAMLEQDHAVPDLAIVIRTEQVYLHCGRALLRGGLWDPEMQDLADGVPSSGQIWASMSGFAPAVGDEINDAMAGAYRALY</sequence>
<dbReference type="InterPro" id="IPR012349">
    <property type="entry name" value="Split_barrel_FMN-bd"/>
</dbReference>
<feature type="domain" description="Pyridoxamine 5'-phosphate oxidase N-terminal" evidence="1">
    <location>
        <begin position="33"/>
        <end position="154"/>
    </location>
</feature>
<organism evidence="2 3">
    <name type="scientific">Microbacterium murale</name>
    <dbReference type="NCBI Taxonomy" id="1081040"/>
    <lineage>
        <taxon>Bacteria</taxon>
        <taxon>Bacillati</taxon>
        <taxon>Actinomycetota</taxon>
        <taxon>Actinomycetes</taxon>
        <taxon>Micrococcales</taxon>
        <taxon>Microbacteriaceae</taxon>
        <taxon>Microbacterium</taxon>
    </lineage>
</organism>
<reference evidence="2 3" key="1">
    <citation type="submission" date="2023-07" db="EMBL/GenBank/DDBJ databases">
        <title>Comparative genomics of wheat-associated soil bacteria to identify genetic determinants of phenazine resistance.</title>
        <authorList>
            <person name="Mouncey N."/>
        </authorList>
    </citation>
    <scope>NUCLEOTIDE SEQUENCE [LARGE SCALE GENOMIC DNA]</scope>
    <source>
        <strain evidence="2 3">W2I7</strain>
    </source>
</reference>
<dbReference type="NCBIfam" id="TIGR04025">
    <property type="entry name" value="PPOX_FMN_DR2398"/>
    <property type="match status" value="1"/>
</dbReference>
<comment type="caution">
    <text evidence="2">The sequence shown here is derived from an EMBL/GenBank/DDBJ whole genome shotgun (WGS) entry which is preliminary data.</text>
</comment>
<dbReference type="PANTHER" id="PTHR42815:SF2">
    <property type="entry name" value="FAD-BINDING, PUTATIVE (AFU_ORTHOLOGUE AFUA_6G07600)-RELATED"/>
    <property type="match status" value="1"/>
</dbReference>
<dbReference type="InterPro" id="IPR024029">
    <property type="entry name" value="Pyridox_Oxase_FMN-dep"/>
</dbReference>
<evidence type="ECO:0000313" key="3">
    <source>
        <dbReference type="Proteomes" id="UP001239085"/>
    </source>
</evidence>
<proteinExistence type="predicted"/>
<protein>
    <submittedName>
        <fullName evidence="2">PPOX class probable FMN-dependent enzyme</fullName>
    </submittedName>
</protein>
<dbReference type="InterPro" id="IPR011576">
    <property type="entry name" value="Pyridox_Oxase_N"/>
</dbReference>
<keyword evidence="3" id="KW-1185">Reference proteome</keyword>
<dbReference type="RefSeq" id="WP_307357366.1">
    <property type="nucleotide sequence ID" value="NZ_JAUSXK010000001.1"/>
</dbReference>
<evidence type="ECO:0000259" key="1">
    <source>
        <dbReference type="Pfam" id="PF01243"/>
    </source>
</evidence>
<name>A0ABU0P3U5_9MICO</name>
<dbReference type="PANTHER" id="PTHR42815">
    <property type="entry name" value="FAD-BINDING, PUTATIVE (AFU_ORTHOLOGUE AFUA_6G07600)-RELATED"/>
    <property type="match status" value="1"/>
</dbReference>